<evidence type="ECO:0000313" key="2">
    <source>
        <dbReference type="Proteomes" id="UP001162501"/>
    </source>
</evidence>
<proteinExistence type="predicted"/>
<protein>
    <submittedName>
        <fullName evidence="1">Uncharacterized protein</fullName>
    </submittedName>
</protein>
<reference evidence="1" key="1">
    <citation type="submission" date="2023-05" db="EMBL/GenBank/DDBJ databases">
        <authorList>
            <consortium name="ELIXIR-Norway"/>
        </authorList>
    </citation>
    <scope>NUCLEOTIDE SEQUENCE</scope>
</reference>
<dbReference type="EMBL" id="OX596111">
    <property type="protein sequence ID" value="CAN0370366.1"/>
    <property type="molecule type" value="Genomic_DNA"/>
</dbReference>
<gene>
    <name evidence="1" type="ORF">MRATA1EN22A_LOCUS16761</name>
</gene>
<dbReference type="Proteomes" id="UP001162501">
    <property type="component" value="Chromosome 27"/>
</dbReference>
<evidence type="ECO:0000313" key="1">
    <source>
        <dbReference type="EMBL" id="CAN0370366.1"/>
    </source>
</evidence>
<sequence>MIPARGRGGGAVPAVTASPGLPEDRRLDCAQLRPRRFSEMVRSPRCGGSICAALPDYLQPRSLHSRRNGSEWLRRALAPGQAADLGRGSRLRRRPSARSARWARGQRRQKPGRENLGASAPWKSWVALWLDFPLQG</sequence>
<accession>A0AC59ZCR8</accession>
<reference evidence="1" key="2">
    <citation type="submission" date="2025-03" db="EMBL/GenBank/DDBJ databases">
        <authorList>
            <consortium name="ELIXIR-Norway"/>
            <consortium name="Elixir Norway"/>
        </authorList>
    </citation>
    <scope>NUCLEOTIDE SEQUENCE</scope>
</reference>
<organism evidence="1 2">
    <name type="scientific">Rangifer tarandus platyrhynchus</name>
    <name type="common">Svalbard reindeer</name>
    <dbReference type="NCBI Taxonomy" id="3082113"/>
    <lineage>
        <taxon>Eukaryota</taxon>
        <taxon>Metazoa</taxon>
        <taxon>Chordata</taxon>
        <taxon>Craniata</taxon>
        <taxon>Vertebrata</taxon>
        <taxon>Euteleostomi</taxon>
        <taxon>Mammalia</taxon>
        <taxon>Eutheria</taxon>
        <taxon>Laurasiatheria</taxon>
        <taxon>Artiodactyla</taxon>
        <taxon>Ruminantia</taxon>
        <taxon>Pecora</taxon>
        <taxon>Cervidae</taxon>
        <taxon>Odocoileinae</taxon>
        <taxon>Rangifer</taxon>
    </lineage>
</organism>
<name>A0AC59ZCR8_RANTA</name>